<dbReference type="AlphaFoldDB" id="T0Y1P1"/>
<dbReference type="Gene3D" id="3.30.420.10">
    <property type="entry name" value="Ribonuclease H-like superfamily/Ribonuclease H"/>
    <property type="match status" value="1"/>
</dbReference>
<dbReference type="GO" id="GO:0003676">
    <property type="term" value="F:nucleic acid binding"/>
    <property type="evidence" value="ECO:0007669"/>
    <property type="project" value="InterPro"/>
</dbReference>
<feature type="non-terminal residue" evidence="2">
    <location>
        <position position="1"/>
    </location>
</feature>
<dbReference type="InterPro" id="IPR001584">
    <property type="entry name" value="Integrase_cat-core"/>
</dbReference>
<comment type="caution">
    <text evidence="2">The sequence shown here is derived from an EMBL/GenBank/DDBJ whole genome shotgun (WGS) entry which is preliminary data.</text>
</comment>
<sequence>LGIHRSYSRPGVSDDNPYSESLFRTVKDRPHDPGAFASLEEARRWMLAFVRGYNTEHKHRNLKFVSPAERHAGKDAAIFRRRKEVYEQARSRHPERWSKDIRNGSLPTAVWLNRPAACAHPGSQREAA</sequence>
<accession>T0Y1P1</accession>
<protein>
    <submittedName>
        <fullName evidence="2">Integrase, catalytic region</fullName>
    </submittedName>
</protein>
<dbReference type="Pfam" id="PF13683">
    <property type="entry name" value="rve_3"/>
    <property type="match status" value="1"/>
</dbReference>
<dbReference type="EMBL" id="AUZZ01011250">
    <property type="protein sequence ID" value="EQD26928.1"/>
    <property type="molecule type" value="Genomic_DNA"/>
</dbReference>
<dbReference type="SUPFAM" id="SSF53098">
    <property type="entry name" value="Ribonuclease H-like"/>
    <property type="match status" value="1"/>
</dbReference>
<dbReference type="InterPro" id="IPR036397">
    <property type="entry name" value="RNaseH_sf"/>
</dbReference>
<name>T0Y1P1_9ZZZZ</name>
<evidence type="ECO:0000313" key="2">
    <source>
        <dbReference type="EMBL" id="EQD26928.1"/>
    </source>
</evidence>
<feature type="domain" description="Integrase catalytic" evidence="1">
    <location>
        <begin position="2"/>
        <end position="67"/>
    </location>
</feature>
<gene>
    <name evidence="2" type="ORF">B2A_15451</name>
</gene>
<reference evidence="2" key="1">
    <citation type="submission" date="2013-08" db="EMBL/GenBank/DDBJ databases">
        <authorList>
            <person name="Mendez C."/>
            <person name="Richter M."/>
            <person name="Ferrer M."/>
            <person name="Sanchez J."/>
        </authorList>
    </citation>
    <scope>NUCLEOTIDE SEQUENCE</scope>
</reference>
<evidence type="ECO:0000259" key="1">
    <source>
        <dbReference type="Pfam" id="PF13683"/>
    </source>
</evidence>
<organism evidence="2">
    <name type="scientific">mine drainage metagenome</name>
    <dbReference type="NCBI Taxonomy" id="410659"/>
    <lineage>
        <taxon>unclassified sequences</taxon>
        <taxon>metagenomes</taxon>
        <taxon>ecological metagenomes</taxon>
    </lineage>
</organism>
<dbReference type="InterPro" id="IPR012337">
    <property type="entry name" value="RNaseH-like_sf"/>
</dbReference>
<dbReference type="GO" id="GO:0015074">
    <property type="term" value="P:DNA integration"/>
    <property type="evidence" value="ECO:0007669"/>
    <property type="project" value="InterPro"/>
</dbReference>
<reference evidence="2" key="2">
    <citation type="journal article" date="2014" name="ISME J.">
        <title>Microbial stratification in low pH oxic and suboxic macroscopic growths along an acid mine drainage.</title>
        <authorList>
            <person name="Mendez-Garcia C."/>
            <person name="Mesa V."/>
            <person name="Sprenger R.R."/>
            <person name="Richter M."/>
            <person name="Diez M.S."/>
            <person name="Solano J."/>
            <person name="Bargiela R."/>
            <person name="Golyshina O.V."/>
            <person name="Manteca A."/>
            <person name="Ramos J.L."/>
            <person name="Gallego J.R."/>
            <person name="Llorente I."/>
            <person name="Martins Dos Santos V.A."/>
            <person name="Jensen O.N."/>
            <person name="Pelaez A.I."/>
            <person name="Sanchez J."/>
            <person name="Ferrer M."/>
        </authorList>
    </citation>
    <scope>NUCLEOTIDE SEQUENCE</scope>
</reference>
<proteinExistence type="predicted"/>